<evidence type="ECO:0000256" key="1">
    <source>
        <dbReference type="PROSITE-ProRule" id="PRU00221"/>
    </source>
</evidence>
<dbReference type="SMART" id="SM00320">
    <property type="entry name" value="WD40"/>
    <property type="match status" value="3"/>
</dbReference>
<reference evidence="3" key="1">
    <citation type="submission" date="2021-01" db="EMBL/GenBank/DDBJ databases">
        <authorList>
            <person name="Corre E."/>
            <person name="Pelletier E."/>
            <person name="Niang G."/>
            <person name="Scheremetjew M."/>
            <person name="Finn R."/>
            <person name="Kale V."/>
            <person name="Holt S."/>
            <person name="Cochrane G."/>
            <person name="Meng A."/>
            <person name="Brown T."/>
            <person name="Cohen L."/>
        </authorList>
    </citation>
    <scope>NUCLEOTIDE SEQUENCE</scope>
    <source>
        <strain evidence="3">SAG 36.94</strain>
    </source>
</reference>
<dbReference type="Gene3D" id="2.130.10.10">
    <property type="entry name" value="YVTN repeat-like/Quinoprotein amine dehydrogenase"/>
    <property type="match status" value="2"/>
</dbReference>
<organism evidence="3">
    <name type="scientific">Compsopogon caeruleus</name>
    <dbReference type="NCBI Taxonomy" id="31354"/>
    <lineage>
        <taxon>Eukaryota</taxon>
        <taxon>Rhodophyta</taxon>
        <taxon>Compsopogonophyceae</taxon>
        <taxon>Compsopogonales</taxon>
        <taxon>Compsopogonaceae</taxon>
        <taxon>Compsopogon</taxon>
    </lineage>
</organism>
<dbReference type="Pfam" id="PF00400">
    <property type="entry name" value="WD40"/>
    <property type="match status" value="1"/>
</dbReference>
<dbReference type="InterPro" id="IPR036322">
    <property type="entry name" value="WD40_repeat_dom_sf"/>
</dbReference>
<feature type="domain" description="DUF2415" evidence="2">
    <location>
        <begin position="312"/>
        <end position="345"/>
    </location>
</feature>
<accession>A0A7S1XGZ3</accession>
<dbReference type="InterPro" id="IPR001680">
    <property type="entry name" value="WD40_rpt"/>
</dbReference>
<name>A0A7S1XGZ3_9RHOD</name>
<gene>
    <name evidence="3" type="ORF">CCAE0312_LOCUS9002</name>
</gene>
<sequence>METTGEPPEIMFTMVAVSGTNRQGRLMGAQTEDEDEELTPVGLHSYERLEGMDRTNFPQYLRKFYQQLLEGGEWVEAHGFFQFSRASFNVDCRFHHPQLRHLVWATTNHDVFFMSGSGVTHWDSHRRKRTRILTESLENDSIMTIAAKETLVLVGGRNGEVVARDVASNRDIFCGYITQEANAIVNTLDIFSPRSGSTCAMSCCNDQTLRLFDCEGFREFRRLNFEFAVNHASRRPQTNVFCVAGDAEDILIVDSDSGRHLHRLQGHQDYSFATSWHKDGYLFATGNQDFTCRIWDLRNLRNSLVVLPSKREAVRSVAFSTDGAFLFMAEAGSSVHIFDVRGGTFPSRQELQLFGEISGISCSPDSGRLFVGVSGQTGTHLGSCLLEFDRKMCHLAGALSCP</sequence>
<dbReference type="AlphaFoldDB" id="A0A7S1XGZ3"/>
<dbReference type="SUPFAM" id="SSF50978">
    <property type="entry name" value="WD40 repeat-like"/>
    <property type="match status" value="1"/>
</dbReference>
<evidence type="ECO:0000313" key="3">
    <source>
        <dbReference type="EMBL" id="CAD9236905.1"/>
    </source>
</evidence>
<dbReference type="PROSITE" id="PS50294">
    <property type="entry name" value="WD_REPEATS_REGION"/>
    <property type="match status" value="1"/>
</dbReference>
<dbReference type="Pfam" id="PF10313">
    <property type="entry name" value="DUF2415"/>
    <property type="match status" value="1"/>
</dbReference>
<feature type="repeat" description="WD" evidence="1">
    <location>
        <begin position="264"/>
        <end position="305"/>
    </location>
</feature>
<proteinExistence type="predicted"/>
<dbReference type="EMBL" id="HBGH01016286">
    <property type="protein sequence ID" value="CAD9236905.1"/>
    <property type="molecule type" value="Transcribed_RNA"/>
</dbReference>
<dbReference type="PANTHER" id="PTHR43991">
    <property type="entry name" value="WD REPEAT PROTEIN (AFU_ORTHOLOGUE AFUA_8G05640)-RELATED"/>
    <property type="match status" value="1"/>
</dbReference>
<dbReference type="InterPro" id="IPR015943">
    <property type="entry name" value="WD40/YVTN_repeat-like_dom_sf"/>
</dbReference>
<dbReference type="PROSITE" id="PS50082">
    <property type="entry name" value="WD_REPEATS_2"/>
    <property type="match status" value="1"/>
</dbReference>
<dbReference type="InterPro" id="IPR019417">
    <property type="entry name" value="DUF2415"/>
</dbReference>
<dbReference type="PANTHER" id="PTHR43991:SF12">
    <property type="entry name" value="WD REPEAT PROTEIN (AFU_ORTHOLOGUE AFUA_8G05640)"/>
    <property type="match status" value="1"/>
</dbReference>
<keyword evidence="1" id="KW-0853">WD repeat</keyword>
<evidence type="ECO:0000259" key="2">
    <source>
        <dbReference type="Pfam" id="PF10313"/>
    </source>
</evidence>
<protein>
    <recommendedName>
        <fullName evidence="2">DUF2415 domain-containing protein</fullName>
    </recommendedName>
</protein>